<evidence type="ECO:0000313" key="10">
    <source>
        <dbReference type="Proteomes" id="UP000507979"/>
    </source>
</evidence>
<dbReference type="Proteomes" id="UP000507979">
    <property type="component" value="Unassembled WGS sequence"/>
</dbReference>
<feature type="domain" description="EamA" evidence="8">
    <location>
        <begin position="8"/>
        <end position="133"/>
    </location>
</feature>
<comment type="subcellular location">
    <subcellularLocation>
        <location evidence="1">Membrane</location>
        <topology evidence="1">Multi-pass membrane protein</topology>
    </subcellularLocation>
</comment>
<feature type="transmembrane region" description="Helical" evidence="7">
    <location>
        <begin position="142"/>
        <end position="162"/>
    </location>
</feature>
<feature type="transmembrane region" description="Helical" evidence="7">
    <location>
        <begin position="205"/>
        <end position="223"/>
    </location>
</feature>
<keyword evidence="3 7" id="KW-0812">Transmembrane</keyword>
<feature type="region of interest" description="Disordered" evidence="6">
    <location>
        <begin position="286"/>
        <end position="312"/>
    </location>
</feature>
<reference evidence="9 10" key="1">
    <citation type="submission" date="2020-04" db="EMBL/GenBank/DDBJ databases">
        <authorList>
            <person name="De Canck E."/>
        </authorList>
    </citation>
    <scope>NUCLEOTIDE SEQUENCE [LARGE SCALE GENOMIC DNA]</scope>
    <source>
        <strain evidence="9 10">LMG 26845</strain>
    </source>
</reference>
<dbReference type="PANTHER" id="PTHR32322:SF2">
    <property type="entry name" value="EAMA DOMAIN-CONTAINING PROTEIN"/>
    <property type="match status" value="1"/>
</dbReference>
<dbReference type="GO" id="GO:0016020">
    <property type="term" value="C:membrane"/>
    <property type="evidence" value="ECO:0007669"/>
    <property type="project" value="UniProtKB-SubCell"/>
</dbReference>
<dbReference type="InterPro" id="IPR000620">
    <property type="entry name" value="EamA_dom"/>
</dbReference>
<dbReference type="InterPro" id="IPR037185">
    <property type="entry name" value="EmrE-like"/>
</dbReference>
<protein>
    <recommendedName>
        <fullName evidence="8">EamA domain-containing protein</fullName>
    </recommendedName>
</protein>
<dbReference type="EMBL" id="CADIJR010000005">
    <property type="protein sequence ID" value="CAB3632832.1"/>
    <property type="molecule type" value="Genomic_DNA"/>
</dbReference>
<feature type="transmembrane region" description="Helical" evidence="7">
    <location>
        <begin position="32"/>
        <end position="52"/>
    </location>
</feature>
<keyword evidence="5 7" id="KW-0472">Membrane</keyword>
<feature type="transmembrane region" description="Helical" evidence="7">
    <location>
        <begin position="64"/>
        <end position="84"/>
    </location>
</feature>
<feature type="domain" description="EamA" evidence="8">
    <location>
        <begin position="144"/>
        <end position="275"/>
    </location>
</feature>
<dbReference type="InterPro" id="IPR050638">
    <property type="entry name" value="AA-Vitamin_Transporters"/>
</dbReference>
<dbReference type="Gene3D" id="1.10.3730.20">
    <property type="match status" value="1"/>
</dbReference>
<evidence type="ECO:0000256" key="5">
    <source>
        <dbReference type="ARBA" id="ARBA00023136"/>
    </source>
</evidence>
<evidence type="ECO:0000256" key="4">
    <source>
        <dbReference type="ARBA" id="ARBA00022989"/>
    </source>
</evidence>
<feature type="transmembrane region" description="Helical" evidence="7">
    <location>
        <begin position="235"/>
        <end position="254"/>
    </location>
</feature>
<evidence type="ECO:0000256" key="3">
    <source>
        <dbReference type="ARBA" id="ARBA00022692"/>
    </source>
</evidence>
<dbReference type="Pfam" id="PF00892">
    <property type="entry name" value="EamA"/>
    <property type="match status" value="2"/>
</dbReference>
<dbReference type="PANTHER" id="PTHR32322">
    <property type="entry name" value="INNER MEMBRANE TRANSPORTER"/>
    <property type="match status" value="1"/>
</dbReference>
<feature type="transmembrane region" description="Helical" evidence="7">
    <location>
        <begin position="174"/>
        <end position="193"/>
    </location>
</feature>
<feature type="transmembrane region" description="Helical" evidence="7">
    <location>
        <begin position="90"/>
        <end position="110"/>
    </location>
</feature>
<feature type="transmembrane region" description="Helical" evidence="7">
    <location>
        <begin position="117"/>
        <end position="136"/>
    </location>
</feature>
<evidence type="ECO:0000259" key="8">
    <source>
        <dbReference type="Pfam" id="PF00892"/>
    </source>
</evidence>
<dbReference type="RefSeq" id="WP_054429031.1">
    <property type="nucleotide sequence ID" value="NZ_CADIJR010000005.1"/>
</dbReference>
<accession>A0A6J4ZT90</accession>
<keyword evidence="10" id="KW-1185">Reference proteome</keyword>
<dbReference type="AlphaFoldDB" id="A0A6J4ZT90"/>
<evidence type="ECO:0000256" key="6">
    <source>
        <dbReference type="SAM" id="MobiDB-lite"/>
    </source>
</evidence>
<gene>
    <name evidence="9" type="ORF">LMG26845_01022</name>
</gene>
<evidence type="ECO:0000313" key="9">
    <source>
        <dbReference type="EMBL" id="CAB3632832.1"/>
    </source>
</evidence>
<dbReference type="SUPFAM" id="SSF103481">
    <property type="entry name" value="Multidrug resistance efflux transporter EmrE"/>
    <property type="match status" value="2"/>
</dbReference>
<name>A0A6J4ZT90_9BURK</name>
<comment type="similarity">
    <text evidence="2">Belongs to the EamA transporter family.</text>
</comment>
<evidence type="ECO:0000256" key="1">
    <source>
        <dbReference type="ARBA" id="ARBA00004141"/>
    </source>
</evidence>
<keyword evidence="4 7" id="KW-1133">Transmembrane helix</keyword>
<sequence length="312" mass="31764">MSRSADLLLTAAAPAIWGSTYVVTTLMLPQGYPLTVAMLRALPAGLLLLLAVRQLPHGIWWLRTAILGALNFSVFWALLFVAAYRLPGGVAATLGAIQPLVVILLARALLGTPVRGLAVLAALAGIGGVALLVLGPKAALDPVGVAAGLASAASMALGTVLSRRWQPPVSALTFTSWQLTAGGVLLLPVALLAEPALPPVTALNVLGIAYLGLIGAALTYVIWFRGIARLEPAVVSSLGFLSPVSAVLLGWALLDQRLSAAQMAGMAIVVGSVWLSQRAQRRATLTGAGAPAGNPQTSAPAATRGAHGDKAG</sequence>
<organism evidence="9 10">
    <name type="scientific">Achromobacter insuavis</name>
    <dbReference type="NCBI Taxonomy" id="1287735"/>
    <lineage>
        <taxon>Bacteria</taxon>
        <taxon>Pseudomonadati</taxon>
        <taxon>Pseudomonadota</taxon>
        <taxon>Betaproteobacteria</taxon>
        <taxon>Burkholderiales</taxon>
        <taxon>Alcaligenaceae</taxon>
        <taxon>Achromobacter</taxon>
    </lineage>
</organism>
<proteinExistence type="inferred from homology"/>
<evidence type="ECO:0000256" key="2">
    <source>
        <dbReference type="ARBA" id="ARBA00007362"/>
    </source>
</evidence>
<evidence type="ECO:0000256" key="7">
    <source>
        <dbReference type="SAM" id="Phobius"/>
    </source>
</evidence>
<feature type="transmembrane region" description="Helical" evidence="7">
    <location>
        <begin position="260"/>
        <end position="276"/>
    </location>
</feature>
<dbReference type="GeneID" id="92896867"/>